<protein>
    <submittedName>
        <fullName evidence="2">Small multi-drug export protein</fullName>
    </submittedName>
</protein>
<evidence type="ECO:0000256" key="1">
    <source>
        <dbReference type="SAM" id="Phobius"/>
    </source>
</evidence>
<dbReference type="PANTHER" id="PTHR36007">
    <property type="entry name" value="TRANSPORT PROTEIN-RELATED"/>
    <property type="match status" value="1"/>
</dbReference>
<comment type="caution">
    <text evidence="2">The sequence shown here is derived from an EMBL/GenBank/DDBJ whole genome shotgun (WGS) entry which is preliminary data.</text>
</comment>
<feature type="transmembrane region" description="Helical" evidence="1">
    <location>
        <begin position="38"/>
        <end position="61"/>
    </location>
</feature>
<dbReference type="Proteomes" id="UP000809243">
    <property type="component" value="Unassembled WGS sequence"/>
</dbReference>
<dbReference type="EMBL" id="JAFGDB010000038">
    <property type="protein sequence ID" value="MBN2067269.1"/>
    <property type="molecule type" value="Genomic_DNA"/>
</dbReference>
<sequence>MDIHNFIELALLTLTPALELRASIPYGILLAKLAWPEVLAVVVAVNAILGIALFLALGWLVRISTRVRFIKDIYMKIVARTQRKASPLVERYGTIGIALFIGIPLPGSGVWTGALAAYLLGMKFRKFLIADIIGVLIAAAAVTALSLGLLNGF</sequence>
<dbReference type="PANTHER" id="PTHR36007:SF2">
    <property type="entry name" value="TRANSPORT PROTEIN-RELATED"/>
    <property type="match status" value="1"/>
</dbReference>
<accession>A0A938YN70</accession>
<keyword evidence="1" id="KW-0472">Membrane</keyword>
<proteinExistence type="predicted"/>
<feature type="transmembrane region" description="Helical" evidence="1">
    <location>
        <begin position="92"/>
        <end position="121"/>
    </location>
</feature>
<keyword evidence="1" id="KW-0812">Transmembrane</keyword>
<reference evidence="2" key="1">
    <citation type="submission" date="2021-01" db="EMBL/GenBank/DDBJ databases">
        <title>Active Sulfur Cycling in an Early Earth Analoge.</title>
        <authorList>
            <person name="Hahn C.R."/>
            <person name="Youssef N.H."/>
            <person name="Elshahed M."/>
        </authorList>
    </citation>
    <scope>NUCLEOTIDE SEQUENCE</scope>
    <source>
        <strain evidence="2">Zod_Metabat.1151</strain>
    </source>
</reference>
<evidence type="ECO:0000313" key="2">
    <source>
        <dbReference type="EMBL" id="MBN2067269.1"/>
    </source>
</evidence>
<evidence type="ECO:0000313" key="3">
    <source>
        <dbReference type="Proteomes" id="UP000809243"/>
    </source>
</evidence>
<organism evidence="2 3">
    <name type="scientific">Candidatus Iainarchaeum sp</name>
    <dbReference type="NCBI Taxonomy" id="3101447"/>
    <lineage>
        <taxon>Archaea</taxon>
        <taxon>Candidatus Iainarchaeota</taxon>
        <taxon>Candidatus Iainarchaeia</taxon>
        <taxon>Candidatus Iainarchaeales</taxon>
        <taxon>Candidatus Iainarchaeaceae</taxon>
        <taxon>Candidatus Iainarchaeum</taxon>
    </lineage>
</organism>
<dbReference type="Pfam" id="PF06695">
    <property type="entry name" value="Sm_multidrug_ex"/>
    <property type="match status" value="1"/>
</dbReference>
<keyword evidence="1" id="KW-1133">Transmembrane helix</keyword>
<gene>
    <name evidence="2" type="ORF">JW744_02275</name>
</gene>
<dbReference type="InterPro" id="IPR009577">
    <property type="entry name" value="Sm_multidrug_ex"/>
</dbReference>
<dbReference type="AlphaFoldDB" id="A0A938YN70"/>
<feature type="transmembrane region" description="Helical" evidence="1">
    <location>
        <begin position="127"/>
        <end position="150"/>
    </location>
</feature>
<name>A0A938YN70_9ARCH</name>